<keyword evidence="4" id="KW-0272">Extracellular matrix</keyword>
<organism evidence="23 24">
    <name type="scientific">Xenopus laevis</name>
    <name type="common">African clawed frog</name>
    <dbReference type="NCBI Taxonomy" id="8355"/>
    <lineage>
        <taxon>Eukaryota</taxon>
        <taxon>Metazoa</taxon>
        <taxon>Chordata</taxon>
        <taxon>Craniata</taxon>
        <taxon>Vertebrata</taxon>
        <taxon>Euteleostomi</taxon>
        <taxon>Amphibia</taxon>
        <taxon>Batrachia</taxon>
        <taxon>Anura</taxon>
        <taxon>Pipoidea</taxon>
        <taxon>Pipidae</taxon>
        <taxon>Xenopodinae</taxon>
        <taxon>Xenopus</taxon>
        <taxon>Xenopus</taxon>
    </lineage>
</organism>
<feature type="active site" evidence="16">
    <location>
        <position position="219"/>
    </location>
</feature>
<feature type="binding site" evidence="18">
    <location>
        <position position="428"/>
    </location>
    <ligand>
        <name>Ca(2+)</name>
        <dbReference type="ChEBI" id="CHEBI:29108"/>
        <label>4</label>
    </ligand>
</feature>
<dbReference type="CDD" id="cd04278">
    <property type="entry name" value="ZnMc_MMP"/>
    <property type="match status" value="1"/>
</dbReference>
<evidence type="ECO:0000313" key="23">
    <source>
        <dbReference type="Proteomes" id="UP000186698"/>
    </source>
</evidence>
<dbReference type="STRING" id="8355.A0A1L8HJ86"/>
<feature type="modified residue" description="Phosphotyrosine; by PKDCC" evidence="20">
    <location>
        <position position="362"/>
    </location>
</feature>
<evidence type="ECO:0000256" key="6">
    <source>
        <dbReference type="ARBA" id="ARBA00022723"/>
    </source>
</evidence>
<dbReference type="GO" id="GO:0008270">
    <property type="term" value="F:zinc ion binding"/>
    <property type="evidence" value="ECO:0007669"/>
    <property type="project" value="InterPro"/>
</dbReference>
<dbReference type="OrthoDB" id="406838at2759"/>
<dbReference type="Pfam" id="PF00413">
    <property type="entry name" value="Peptidase_M10"/>
    <property type="match status" value="1"/>
</dbReference>
<evidence type="ECO:0000256" key="19">
    <source>
        <dbReference type="PIRSR" id="PIRSR621190-3"/>
    </source>
</evidence>
<evidence type="ECO:0000256" key="3">
    <source>
        <dbReference type="ARBA" id="ARBA00022525"/>
    </source>
</evidence>
<evidence type="ECO:0000256" key="12">
    <source>
        <dbReference type="ARBA" id="ARBA00023049"/>
    </source>
</evidence>
<feature type="binding site" evidence="18">
    <location>
        <position position="192"/>
    </location>
    <ligand>
        <name>Ca(2+)</name>
        <dbReference type="ChEBI" id="CHEBI:29108"/>
        <label>2</label>
    </ligand>
</feature>
<keyword evidence="7" id="KW-0732">Signal</keyword>
<dbReference type="InterPro" id="IPR018487">
    <property type="entry name" value="Hemopexin-like_repeat"/>
</dbReference>
<dbReference type="Xenbase" id="XB-GENE-17333196">
    <property type="gene designation" value="mmp1.L"/>
</dbReference>
<dbReference type="CTD" id="108708733"/>
<dbReference type="InterPro" id="IPR036365">
    <property type="entry name" value="PGBD-like_sf"/>
</dbReference>
<comment type="subcellular location">
    <subcellularLocation>
        <location evidence="1">Secreted</location>
        <location evidence="1">Extracellular space</location>
        <location evidence="1">Extracellular matrix</location>
    </subcellularLocation>
</comment>
<keyword evidence="6 17" id="KW-0479">Metal-binding</keyword>
<accession>A0A1L8HJ86</accession>
<dbReference type="PaxDb" id="8355-A0A1L8HJ86"/>
<dbReference type="Proteomes" id="UP000186698">
    <property type="component" value="Chromosome 2L"/>
</dbReference>
<feature type="binding site" evidence="17">
    <location>
        <position position="228"/>
    </location>
    <ligand>
        <name>Zn(2+)</name>
        <dbReference type="ChEBI" id="CHEBI:29105"/>
        <label>2</label>
        <note>catalytic</note>
    </ligand>
</feature>
<dbReference type="GO" id="GO:0030574">
    <property type="term" value="P:collagen catabolic process"/>
    <property type="evidence" value="ECO:0000318"/>
    <property type="project" value="GO_Central"/>
</dbReference>
<dbReference type="PANTHER" id="PTHR10201">
    <property type="entry name" value="MATRIX METALLOPROTEINASE"/>
    <property type="match status" value="1"/>
</dbReference>
<dbReference type="InterPro" id="IPR002477">
    <property type="entry name" value="Peptidoglycan-bd-like"/>
</dbReference>
<feature type="binding site" evidence="18">
    <location>
        <position position="124"/>
    </location>
    <ligand>
        <name>Ca(2+)</name>
        <dbReference type="ChEBI" id="CHEBI:29108"/>
        <label>1</label>
    </ligand>
</feature>
<evidence type="ECO:0000256" key="13">
    <source>
        <dbReference type="ARBA" id="ARBA00023105"/>
    </source>
</evidence>
<dbReference type="FunFam" id="3.40.390.10:FF:000007">
    <property type="entry name" value="Collagenase 3"/>
    <property type="match status" value="1"/>
</dbReference>
<dbReference type="AGR" id="Xenbase:XB-GENE-17333196"/>
<keyword evidence="15 19" id="KW-1015">Disulfide bond</keyword>
<evidence type="ECO:0000313" key="24">
    <source>
        <dbReference type="RefSeq" id="XP_018103248.1"/>
    </source>
</evidence>
<dbReference type="KEGG" id="xla:108708733"/>
<evidence type="ECO:0000256" key="17">
    <source>
        <dbReference type="PIRSR" id="PIRSR001191-2"/>
    </source>
</evidence>
<dbReference type="GO" id="GO:0006508">
    <property type="term" value="P:proteolysis"/>
    <property type="evidence" value="ECO:0007669"/>
    <property type="project" value="UniProtKB-KW"/>
</dbReference>
<dbReference type="InterPro" id="IPR006026">
    <property type="entry name" value="Peptidase_Metallo"/>
</dbReference>
<comment type="cofactor">
    <cofactor evidence="18">
        <name>Ca(2+)</name>
        <dbReference type="ChEBI" id="CHEBI:29108"/>
    </cofactor>
    <text evidence="18">Can bind about 5 Ca(2+) ions per subunit.</text>
</comment>
<gene>
    <name evidence="24 25" type="primary">mmp1.L</name>
</gene>
<dbReference type="Bgee" id="108708733">
    <property type="expression patterns" value="Expressed in intestine and 4 other cell types or tissues"/>
</dbReference>
<evidence type="ECO:0000256" key="10">
    <source>
        <dbReference type="ARBA" id="ARBA00022833"/>
    </source>
</evidence>
<feature type="binding site" evidence="18">
    <location>
        <position position="331"/>
    </location>
    <ligand>
        <name>Ca(2+)</name>
        <dbReference type="ChEBI" id="CHEBI:29108"/>
        <label>4</label>
    </ligand>
</feature>
<evidence type="ECO:0000256" key="16">
    <source>
        <dbReference type="PIRSR" id="PIRSR001191-1"/>
    </source>
</evidence>
<keyword evidence="23" id="KW-1185">Reference proteome</keyword>
<dbReference type="GO" id="GO:0030198">
    <property type="term" value="P:extracellular matrix organization"/>
    <property type="evidence" value="ECO:0000318"/>
    <property type="project" value="GO_Central"/>
</dbReference>
<keyword evidence="10 17" id="KW-0862">Zinc</keyword>
<keyword evidence="8" id="KW-0677">Repeat</keyword>
<dbReference type="InterPro" id="IPR001818">
    <property type="entry name" value="Pept_M10_metallopeptidase"/>
</dbReference>
<evidence type="ECO:0000256" key="21">
    <source>
        <dbReference type="PIRSR" id="PIRSR621190-5"/>
    </source>
</evidence>
<dbReference type="SUPFAM" id="SSF50923">
    <property type="entry name" value="Hemopexin-like domain"/>
    <property type="match status" value="1"/>
</dbReference>
<keyword evidence="11 18" id="KW-0106">Calcium</keyword>
<dbReference type="SUPFAM" id="SSF47090">
    <property type="entry name" value="PGBD-like"/>
    <property type="match status" value="1"/>
</dbReference>
<evidence type="ECO:0000256" key="2">
    <source>
        <dbReference type="ARBA" id="ARBA00010370"/>
    </source>
</evidence>
<dbReference type="PROSITE" id="PS51642">
    <property type="entry name" value="HEMOPEXIN_2"/>
    <property type="match status" value="4"/>
</dbReference>
<dbReference type="CDD" id="cd00094">
    <property type="entry name" value="HX"/>
    <property type="match status" value="1"/>
</dbReference>
<comment type="cofactor">
    <cofactor evidence="18">
        <name>Zn(2+)</name>
        <dbReference type="ChEBI" id="CHEBI:29105"/>
    </cofactor>
    <text evidence="18">Binds 2 Zn(2+) ions per subunit.</text>
</comment>
<feature type="binding site" evidence="18">
    <location>
        <position position="183"/>
    </location>
    <ligand>
        <name>Zn(2+)</name>
        <dbReference type="ChEBI" id="CHEBI:29105"/>
        <label>1</label>
    </ligand>
</feature>
<feature type="short sequence motif" description="Cysteine switch" evidence="21">
    <location>
        <begin position="90"/>
        <end position="97"/>
    </location>
</feature>
<evidence type="ECO:0000259" key="22">
    <source>
        <dbReference type="SMART" id="SM00235"/>
    </source>
</evidence>
<evidence type="ECO:0000256" key="7">
    <source>
        <dbReference type="ARBA" id="ARBA00022729"/>
    </source>
</evidence>
<dbReference type="PANTHER" id="PTHR10201:SF151">
    <property type="entry name" value="INTERSTITIAL COLLAGENASE"/>
    <property type="match status" value="1"/>
</dbReference>
<feature type="disulfide bond" evidence="19">
    <location>
        <begin position="280"/>
        <end position="467"/>
    </location>
</feature>
<reference evidence="24" key="1">
    <citation type="submission" date="2025-08" db="UniProtKB">
        <authorList>
            <consortium name="RefSeq"/>
        </authorList>
    </citation>
    <scope>IDENTIFICATION</scope>
    <source>
        <strain evidence="24">J_2021</strain>
        <tissue evidence="24">Erythrocytes</tissue>
    </source>
</reference>
<feature type="binding site" evidence="18">
    <location>
        <position position="196"/>
    </location>
    <ligand>
        <name>Zn(2+)</name>
        <dbReference type="ChEBI" id="CHEBI:29105"/>
        <label>1</label>
    </ligand>
</feature>
<keyword evidence="14" id="KW-0865">Zymogen</keyword>
<evidence type="ECO:0000313" key="25">
    <source>
        <dbReference type="Xenbase" id="XB-GENE-17333196"/>
    </source>
</evidence>
<dbReference type="Gene3D" id="2.110.10.10">
    <property type="entry name" value="Hemopexin-like domain"/>
    <property type="match status" value="1"/>
</dbReference>
<dbReference type="PRINTS" id="PR00138">
    <property type="entry name" value="MATRIXIN"/>
</dbReference>
<feature type="binding site" evidence="18">
    <location>
        <position position="381"/>
    </location>
    <ligand>
        <name>Ca(2+)</name>
        <dbReference type="ChEBI" id="CHEBI:29108"/>
        <label>5</label>
    </ligand>
</feature>
<keyword evidence="3" id="KW-0964">Secreted</keyword>
<dbReference type="InterPro" id="IPR024079">
    <property type="entry name" value="MetalloPept_cat_dom_sf"/>
</dbReference>
<evidence type="ECO:0000256" key="5">
    <source>
        <dbReference type="ARBA" id="ARBA00022670"/>
    </source>
</evidence>
<evidence type="ECO:0000256" key="15">
    <source>
        <dbReference type="ARBA" id="ARBA00023157"/>
    </source>
</evidence>
<dbReference type="OMA" id="HEYDLES"/>
<feature type="binding site" description="in inhibited form" evidence="18">
    <location>
        <position position="92"/>
    </location>
    <ligand>
        <name>Zn(2+)</name>
        <dbReference type="ChEBI" id="CHEBI:29105"/>
        <label>2</label>
        <note>catalytic</note>
    </ligand>
</feature>
<dbReference type="SMART" id="SM00120">
    <property type="entry name" value="HX"/>
    <property type="match status" value="4"/>
</dbReference>
<feature type="binding site" evidence="17">
    <location>
        <position position="218"/>
    </location>
    <ligand>
        <name>Zn(2+)</name>
        <dbReference type="ChEBI" id="CHEBI:29105"/>
        <label>2</label>
        <note>catalytic</note>
    </ligand>
</feature>
<keyword evidence="13" id="KW-0177">Collagen degradation</keyword>
<dbReference type="SMART" id="SM00235">
    <property type="entry name" value="ZnMc"/>
    <property type="match status" value="1"/>
</dbReference>
<dbReference type="InterPro" id="IPR033739">
    <property type="entry name" value="M10A_MMP"/>
</dbReference>
<feature type="binding site" evidence="18">
    <location>
        <position position="168"/>
    </location>
    <ligand>
        <name>Zn(2+)</name>
        <dbReference type="ChEBI" id="CHEBI:29105"/>
        <label>1</label>
    </ligand>
</feature>
<dbReference type="RefSeq" id="XP_018103248.1">
    <property type="nucleotide sequence ID" value="XM_018247759.2"/>
</dbReference>
<sequence length="467" mass="52669">MNCLLLKLLLCVALTAALPIDKQDEPPATNEEMAENYLKRFYGLETEGGPVGGKKNIQLFTEKLQQMQRFFGLKVTGTLDPKTVEVMQKPRCGVYDVGQYSTIPKSSTWQKKDLTYRILNFTPDLPQADVETAMQKAFKVWSDVTPLTFTRLYNEASDIEISFAAGDHRDNSPFDGSGGTLAHAFQPGNGIGGDAHFDEDETWTKTTEIYNLFLVAAHEFGHSLGLFHSTDPGALMYPTYPSTDPNAFHLPQDDINAIQYLYGKSPNPVQPTGPTTPSRCDPNTVFDAVTTLRGELIFFVNRFLWRKHPQASKAELIFIQAFWPSLPNTIDASYENPITEQILVFIGSNYSVLNGFDLVPGYPRDIYGLGFPRTVKSIDAAVYIEHLGKTYFFADGKYWRFDEDKQQMDTGFPKLISNDFPGIPDKIDAALYYRGRLYFYIGPSQFEYDINSKRILEVLRSNSWLGC</sequence>
<evidence type="ECO:0000256" key="8">
    <source>
        <dbReference type="ARBA" id="ARBA00022737"/>
    </source>
</evidence>
<dbReference type="InterPro" id="IPR021190">
    <property type="entry name" value="Pept_M10A"/>
</dbReference>
<dbReference type="GO" id="GO:0031012">
    <property type="term" value="C:extracellular matrix"/>
    <property type="evidence" value="ECO:0007669"/>
    <property type="project" value="InterPro"/>
</dbReference>
<feature type="binding site" evidence="17">
    <location>
        <position position="222"/>
    </location>
    <ligand>
        <name>Zn(2+)</name>
        <dbReference type="ChEBI" id="CHEBI:29105"/>
        <label>2</label>
        <note>catalytic</note>
    </ligand>
</feature>
<evidence type="ECO:0000256" key="9">
    <source>
        <dbReference type="ARBA" id="ARBA00022801"/>
    </source>
</evidence>
<dbReference type="FunFam" id="2.110.10.10:FF:000002">
    <property type="entry name" value="Matrix metallopeptidase 3"/>
    <property type="match status" value="1"/>
</dbReference>
<evidence type="ECO:0000256" key="11">
    <source>
        <dbReference type="ARBA" id="ARBA00022837"/>
    </source>
</evidence>
<dbReference type="SUPFAM" id="SSF55486">
    <property type="entry name" value="Metalloproteases ('zincins'), catalytic domain"/>
    <property type="match status" value="1"/>
</dbReference>
<dbReference type="Gene3D" id="3.40.390.10">
    <property type="entry name" value="Collagenase (Catalytic Domain)"/>
    <property type="match status" value="1"/>
</dbReference>
<keyword evidence="12" id="KW-0482">Metalloprotease</keyword>
<evidence type="ECO:0000256" key="20">
    <source>
        <dbReference type="PIRSR" id="PIRSR621190-4"/>
    </source>
</evidence>
<feature type="binding site" evidence="18">
    <location>
        <position position="201"/>
    </location>
    <ligand>
        <name>Ca(2+)</name>
        <dbReference type="ChEBI" id="CHEBI:29108"/>
        <label>1</label>
    </ligand>
</feature>
<protein>
    <submittedName>
        <fullName evidence="24">Matrix metalloproteinase-18-like</fullName>
    </submittedName>
</protein>
<evidence type="ECO:0000256" key="18">
    <source>
        <dbReference type="PIRSR" id="PIRSR621190-2"/>
    </source>
</evidence>
<evidence type="ECO:0000256" key="14">
    <source>
        <dbReference type="ARBA" id="ARBA00023145"/>
    </source>
</evidence>
<feature type="binding site" evidence="18">
    <location>
        <position position="194"/>
    </location>
    <ligand>
        <name>Ca(2+)</name>
        <dbReference type="ChEBI" id="CHEBI:29108"/>
        <label>2</label>
    </ligand>
</feature>
<name>A0A1L8HJ86_XENLA</name>
<comment type="similarity">
    <text evidence="2">Belongs to the peptidase M10A family.</text>
</comment>
<dbReference type="Pfam" id="PF01471">
    <property type="entry name" value="PG_binding_1"/>
    <property type="match status" value="1"/>
</dbReference>
<evidence type="ECO:0000256" key="4">
    <source>
        <dbReference type="ARBA" id="ARBA00022530"/>
    </source>
</evidence>
<dbReference type="InterPro" id="IPR000585">
    <property type="entry name" value="Hemopexin-like_dom"/>
</dbReference>
<dbReference type="GeneID" id="108708733"/>
<feature type="binding site" evidence="18">
    <location>
        <position position="201"/>
    </location>
    <ligand>
        <name>Ca(2+)</name>
        <dbReference type="ChEBI" id="CHEBI:29108"/>
        <label>3</label>
    </ligand>
</feature>
<keyword evidence="9" id="KW-0378">Hydrolase</keyword>
<feature type="binding site" evidence="18">
    <location>
        <position position="175"/>
    </location>
    <ligand>
        <name>Ca(2+)</name>
        <dbReference type="ChEBI" id="CHEBI:29108"/>
        <label>3</label>
    </ligand>
</feature>
<feature type="binding site" evidence="18">
    <location>
        <position position="236"/>
    </location>
    <ligand>
        <name>Zn(2+)</name>
        <dbReference type="ChEBI" id="CHEBI:29105"/>
        <label>2</label>
        <note>catalytic</note>
    </ligand>
</feature>
<proteinExistence type="inferred from homology"/>
<dbReference type="Pfam" id="PF00045">
    <property type="entry name" value="Hemopexin"/>
    <property type="match status" value="3"/>
</dbReference>
<feature type="binding site" evidence="18">
    <location>
        <position position="287"/>
    </location>
    <ligand>
        <name>Ca(2+)</name>
        <dbReference type="ChEBI" id="CHEBI:29108"/>
        <label>4</label>
    </ligand>
</feature>
<dbReference type="PIRSF" id="PIRSF001191">
    <property type="entry name" value="Peptidase_M10A_matrix"/>
    <property type="match status" value="1"/>
</dbReference>
<feature type="binding site" evidence="18">
    <location>
        <position position="198"/>
    </location>
    <ligand>
        <name>Ca(2+)</name>
        <dbReference type="ChEBI" id="CHEBI:29108"/>
        <label>3</label>
    </ligand>
</feature>
<dbReference type="AlphaFoldDB" id="A0A1L8HJ86"/>
<feature type="domain" description="Peptidase metallopeptidase" evidence="22">
    <location>
        <begin position="105"/>
        <end position="264"/>
    </location>
</feature>
<feature type="binding site" evidence="18">
    <location>
        <position position="170"/>
    </location>
    <ligand>
        <name>Zn(2+)</name>
        <dbReference type="ChEBI" id="CHEBI:29105"/>
        <label>1</label>
    </ligand>
</feature>
<feature type="binding site" evidence="18">
    <location>
        <position position="176"/>
    </location>
    <ligand>
        <name>Ca(2+)</name>
        <dbReference type="ChEBI" id="CHEBI:29108"/>
        <label>3</label>
    </ligand>
</feature>
<dbReference type="GO" id="GO:0004222">
    <property type="term" value="F:metalloendopeptidase activity"/>
    <property type="evidence" value="ECO:0000318"/>
    <property type="project" value="GO_Central"/>
</dbReference>
<dbReference type="InterPro" id="IPR036375">
    <property type="entry name" value="Hemopexin-like_dom_sf"/>
</dbReference>
<feature type="binding site" evidence="18">
    <location>
        <position position="158"/>
    </location>
    <ligand>
        <name>Ca(2+)</name>
        <dbReference type="ChEBI" id="CHEBI:29108"/>
        <label>2</label>
    </ligand>
</feature>
<keyword evidence="5" id="KW-0645">Protease</keyword>
<evidence type="ECO:0000256" key="1">
    <source>
        <dbReference type="ARBA" id="ARBA00004498"/>
    </source>
</evidence>